<dbReference type="STRING" id="1434232.MAIT1_04809"/>
<accession>A0A1Y2K860</accession>
<evidence type="ECO:0000313" key="3">
    <source>
        <dbReference type="EMBL" id="OSM06940.1"/>
    </source>
</evidence>
<reference evidence="3 5" key="1">
    <citation type="journal article" date="2016" name="BMC Genomics">
        <title>Combined genomic and structural analyses of a cultured magnetotactic bacterium reveals its niche adaptation to a dynamic environment.</title>
        <authorList>
            <person name="Araujo A.C."/>
            <person name="Morillo V."/>
            <person name="Cypriano J."/>
            <person name="Teixeira L.C."/>
            <person name="Leao P."/>
            <person name="Lyra S."/>
            <person name="Almeida L.G."/>
            <person name="Bazylinski D.A."/>
            <person name="Vasconcellos A.T."/>
            <person name="Abreu F."/>
            <person name="Lins U."/>
        </authorList>
    </citation>
    <scope>NUCLEOTIDE SEQUENCE [LARGE SCALE GENOMIC DNA]</scope>
    <source>
        <strain evidence="3 5">IT-1</strain>
    </source>
</reference>
<dbReference type="EMBL" id="LVJN01000015">
    <property type="protein sequence ID" value="OSM06940.1"/>
    <property type="molecule type" value="Genomic_DNA"/>
</dbReference>
<evidence type="ECO:0008006" key="6">
    <source>
        <dbReference type="Google" id="ProtNLM"/>
    </source>
</evidence>
<feature type="compositionally biased region" description="Polar residues" evidence="1">
    <location>
        <begin position="141"/>
        <end position="153"/>
    </location>
</feature>
<proteinExistence type="predicted"/>
<name>A0A1Y2K860_9PROT</name>
<organism evidence="3 5">
    <name type="scientific">Magnetofaba australis IT-1</name>
    <dbReference type="NCBI Taxonomy" id="1434232"/>
    <lineage>
        <taxon>Bacteria</taxon>
        <taxon>Pseudomonadati</taxon>
        <taxon>Pseudomonadota</taxon>
        <taxon>Magnetococcia</taxon>
        <taxon>Magnetococcales</taxon>
        <taxon>Magnetococcaceae</taxon>
        <taxon>Magnetofaba</taxon>
    </lineage>
</organism>
<dbReference type="EMBL" id="LVJN01000014">
    <property type="protein sequence ID" value="OSM07266.1"/>
    <property type="molecule type" value="Genomic_DNA"/>
</dbReference>
<comment type="caution">
    <text evidence="3">The sequence shown here is derived from an EMBL/GenBank/DDBJ whole genome shotgun (WGS) entry which is preliminary data.</text>
</comment>
<gene>
    <name evidence="2" type="ORF">MAIT1_04809</name>
    <name evidence="4" type="ORF">MAIT1_05005</name>
    <name evidence="3" type="ORF">MAIT1_05056</name>
</gene>
<evidence type="ECO:0000313" key="4">
    <source>
        <dbReference type="EMBL" id="OSM07266.1"/>
    </source>
</evidence>
<feature type="compositionally biased region" description="Low complexity" evidence="1">
    <location>
        <begin position="154"/>
        <end position="172"/>
    </location>
</feature>
<keyword evidence="5" id="KW-1185">Reference proteome</keyword>
<sequence length="180" mass="19732">MADKSNNTQQYKQIPVQLTEQEFTEFILPHLSLPKRGPKCKIGYHQAFNLILKVLYTGMQWKELPIPKEPSGKPGIHYTGIYKLFARWADDASLANAFIASVKHLDEHKKLDLSVLHGDGSNTVAKKGAMASAIRAINTNAGRKSSPSVKATATSSLRSRSRQSTSTTPRSSKIVSSGLP</sequence>
<evidence type="ECO:0000313" key="5">
    <source>
        <dbReference type="Proteomes" id="UP000194003"/>
    </source>
</evidence>
<evidence type="ECO:0000256" key="1">
    <source>
        <dbReference type="SAM" id="MobiDB-lite"/>
    </source>
</evidence>
<dbReference type="AlphaFoldDB" id="A0A1Y2K860"/>
<feature type="region of interest" description="Disordered" evidence="1">
    <location>
        <begin position="141"/>
        <end position="180"/>
    </location>
</feature>
<dbReference type="EMBL" id="LVJN01000021">
    <property type="protein sequence ID" value="OSM00120.1"/>
    <property type="molecule type" value="Genomic_DNA"/>
</dbReference>
<dbReference type="Proteomes" id="UP000194003">
    <property type="component" value="Unassembled WGS sequence"/>
</dbReference>
<evidence type="ECO:0000313" key="2">
    <source>
        <dbReference type="EMBL" id="OSM00120.1"/>
    </source>
</evidence>
<protein>
    <recommendedName>
        <fullName evidence="6">Transposase</fullName>
    </recommendedName>
</protein>